<evidence type="ECO:0000313" key="5">
    <source>
        <dbReference type="EMBL" id="KAK2984682.1"/>
    </source>
</evidence>
<dbReference type="InterPro" id="IPR002213">
    <property type="entry name" value="UDP_glucos_trans"/>
</dbReference>
<sequence>MHDKRDSSGKRHRCIEWLDSQAPRSVIFVSFGTTTSFSDEQIQEIAIGLLESEQKFIWILREADKGDVFESKVARKILLPKGYEEKIGGKGMVVRDWAPQLEILGHPSTGGFMSHCGWNSCMESISMGVPMAAWPIHSDQPRNALLVTSVLKIGIVVKDWARRDELVSSFAVEKAVRSVMASKDGDEIRKRAEELGGSVRKKVRDGGAARLDLEYLIANISR</sequence>
<evidence type="ECO:0000256" key="4">
    <source>
        <dbReference type="RuleBase" id="RU003718"/>
    </source>
</evidence>
<keyword evidence="6" id="KW-1185">Reference proteome</keyword>
<dbReference type="PROSITE" id="PS00375">
    <property type="entry name" value="UDPGT"/>
    <property type="match status" value="1"/>
</dbReference>
<dbReference type="FunFam" id="3.40.50.2000:FF:000060">
    <property type="entry name" value="Glycosyltransferase"/>
    <property type="match status" value="1"/>
</dbReference>
<dbReference type="Gene3D" id="3.40.50.2000">
    <property type="entry name" value="Glycogen Phosphorylase B"/>
    <property type="match status" value="1"/>
</dbReference>
<evidence type="ECO:0000256" key="1">
    <source>
        <dbReference type="ARBA" id="ARBA00009995"/>
    </source>
</evidence>
<dbReference type="PANTHER" id="PTHR48044:SF22">
    <property type="entry name" value="GLYCOSYLTRANSFERASE"/>
    <property type="match status" value="1"/>
</dbReference>
<name>A0AA88R9M8_9ASTE</name>
<gene>
    <name evidence="5" type="ORF">RJ640_001114</name>
</gene>
<dbReference type="PANTHER" id="PTHR48044">
    <property type="entry name" value="GLYCOSYLTRANSFERASE"/>
    <property type="match status" value="1"/>
</dbReference>
<dbReference type="GO" id="GO:0016138">
    <property type="term" value="P:glycoside biosynthetic process"/>
    <property type="evidence" value="ECO:0007669"/>
    <property type="project" value="UniProtKB-ARBA"/>
</dbReference>
<dbReference type="InterPro" id="IPR035595">
    <property type="entry name" value="UDP_glycos_trans_CS"/>
</dbReference>
<dbReference type="CDD" id="cd03784">
    <property type="entry name" value="GT1_Gtf-like"/>
    <property type="match status" value="1"/>
</dbReference>
<dbReference type="Pfam" id="PF00201">
    <property type="entry name" value="UDPGT"/>
    <property type="match status" value="1"/>
</dbReference>
<protein>
    <submittedName>
        <fullName evidence="5">Uncharacterized protein</fullName>
    </submittedName>
</protein>
<evidence type="ECO:0000256" key="2">
    <source>
        <dbReference type="ARBA" id="ARBA00022676"/>
    </source>
</evidence>
<comment type="caution">
    <text evidence="5">The sequence shown here is derived from an EMBL/GenBank/DDBJ whole genome shotgun (WGS) entry which is preliminary data.</text>
</comment>
<dbReference type="Proteomes" id="UP001187471">
    <property type="component" value="Unassembled WGS sequence"/>
</dbReference>
<dbReference type="GO" id="GO:0008194">
    <property type="term" value="F:UDP-glycosyltransferase activity"/>
    <property type="evidence" value="ECO:0007669"/>
    <property type="project" value="InterPro"/>
</dbReference>
<keyword evidence="2 4" id="KW-0328">Glycosyltransferase</keyword>
<proteinExistence type="inferred from homology"/>
<evidence type="ECO:0000313" key="6">
    <source>
        <dbReference type="Proteomes" id="UP001187471"/>
    </source>
</evidence>
<dbReference type="SUPFAM" id="SSF53756">
    <property type="entry name" value="UDP-Glycosyltransferase/glycogen phosphorylase"/>
    <property type="match status" value="1"/>
</dbReference>
<evidence type="ECO:0000256" key="3">
    <source>
        <dbReference type="ARBA" id="ARBA00022679"/>
    </source>
</evidence>
<accession>A0AA88R9M8</accession>
<dbReference type="AlphaFoldDB" id="A0AA88R9M8"/>
<organism evidence="5 6">
    <name type="scientific">Escallonia rubra</name>
    <dbReference type="NCBI Taxonomy" id="112253"/>
    <lineage>
        <taxon>Eukaryota</taxon>
        <taxon>Viridiplantae</taxon>
        <taxon>Streptophyta</taxon>
        <taxon>Embryophyta</taxon>
        <taxon>Tracheophyta</taxon>
        <taxon>Spermatophyta</taxon>
        <taxon>Magnoliopsida</taxon>
        <taxon>eudicotyledons</taxon>
        <taxon>Gunneridae</taxon>
        <taxon>Pentapetalae</taxon>
        <taxon>asterids</taxon>
        <taxon>campanulids</taxon>
        <taxon>Escalloniales</taxon>
        <taxon>Escalloniaceae</taxon>
        <taxon>Escallonia</taxon>
    </lineage>
</organism>
<keyword evidence="3 4" id="KW-0808">Transferase</keyword>
<comment type="similarity">
    <text evidence="1 4">Belongs to the UDP-glycosyltransferase family.</text>
</comment>
<reference evidence="5" key="1">
    <citation type="submission" date="2022-12" db="EMBL/GenBank/DDBJ databases">
        <title>Draft genome assemblies for two species of Escallonia (Escalloniales).</title>
        <authorList>
            <person name="Chanderbali A."/>
            <person name="Dervinis C."/>
            <person name="Anghel I."/>
            <person name="Soltis D."/>
            <person name="Soltis P."/>
            <person name="Zapata F."/>
        </authorList>
    </citation>
    <scope>NUCLEOTIDE SEQUENCE</scope>
    <source>
        <strain evidence="5">UCBG92.1500</strain>
        <tissue evidence="5">Leaf</tissue>
    </source>
</reference>
<dbReference type="EMBL" id="JAVXUO010001216">
    <property type="protein sequence ID" value="KAK2984682.1"/>
    <property type="molecule type" value="Genomic_DNA"/>
</dbReference>